<reference evidence="1" key="2">
    <citation type="submission" date="2020-11" db="EMBL/GenBank/DDBJ databases">
        <authorList>
            <person name="McCartney M.A."/>
            <person name="Auch B."/>
            <person name="Kono T."/>
            <person name="Mallez S."/>
            <person name="Becker A."/>
            <person name="Gohl D.M."/>
            <person name="Silverstein K.A.T."/>
            <person name="Koren S."/>
            <person name="Bechman K.B."/>
            <person name="Herman A."/>
            <person name="Abrahante J.E."/>
            <person name="Garbe J."/>
        </authorList>
    </citation>
    <scope>NUCLEOTIDE SEQUENCE</scope>
    <source>
        <strain evidence="1">Duluth1</strain>
        <tissue evidence="1">Whole animal</tissue>
    </source>
</reference>
<reference evidence="1" key="1">
    <citation type="journal article" date="2019" name="bioRxiv">
        <title>The Genome of the Zebra Mussel, Dreissena polymorpha: A Resource for Invasive Species Research.</title>
        <authorList>
            <person name="McCartney M.A."/>
            <person name="Auch B."/>
            <person name="Kono T."/>
            <person name="Mallez S."/>
            <person name="Zhang Y."/>
            <person name="Obille A."/>
            <person name="Becker A."/>
            <person name="Abrahante J.E."/>
            <person name="Garbe J."/>
            <person name="Badalamenti J.P."/>
            <person name="Herman A."/>
            <person name="Mangelson H."/>
            <person name="Liachko I."/>
            <person name="Sullivan S."/>
            <person name="Sone E.D."/>
            <person name="Koren S."/>
            <person name="Silverstein K.A.T."/>
            <person name="Beckman K.B."/>
            <person name="Gohl D.M."/>
        </authorList>
    </citation>
    <scope>NUCLEOTIDE SEQUENCE</scope>
    <source>
        <strain evidence="1">Duluth1</strain>
        <tissue evidence="1">Whole animal</tissue>
    </source>
</reference>
<comment type="caution">
    <text evidence="1">The sequence shown here is derived from an EMBL/GenBank/DDBJ whole genome shotgun (WGS) entry which is preliminary data.</text>
</comment>
<proteinExistence type="predicted"/>
<evidence type="ECO:0000313" key="2">
    <source>
        <dbReference type="Proteomes" id="UP000828390"/>
    </source>
</evidence>
<protein>
    <submittedName>
        <fullName evidence="1">Uncharacterized protein</fullName>
    </submittedName>
</protein>
<dbReference type="Proteomes" id="UP000828390">
    <property type="component" value="Unassembled WGS sequence"/>
</dbReference>
<sequence>MPVQNEEVHYVGHTLSKKGLEADPDLFRTAQDMDISQHEKEGHTCLNFITYL</sequence>
<dbReference type="EMBL" id="JAIWYP010000001">
    <property type="protein sequence ID" value="KAH3896664.1"/>
    <property type="molecule type" value="Genomic_DNA"/>
</dbReference>
<evidence type="ECO:0000313" key="1">
    <source>
        <dbReference type="EMBL" id="KAH3896664.1"/>
    </source>
</evidence>
<keyword evidence="2" id="KW-1185">Reference proteome</keyword>
<gene>
    <name evidence="1" type="ORF">DPMN_020842</name>
</gene>
<name>A0A9D4NMU9_DREPO</name>
<accession>A0A9D4NMU9</accession>
<dbReference type="AlphaFoldDB" id="A0A9D4NMU9"/>
<organism evidence="1 2">
    <name type="scientific">Dreissena polymorpha</name>
    <name type="common">Zebra mussel</name>
    <name type="synonym">Mytilus polymorpha</name>
    <dbReference type="NCBI Taxonomy" id="45954"/>
    <lineage>
        <taxon>Eukaryota</taxon>
        <taxon>Metazoa</taxon>
        <taxon>Spiralia</taxon>
        <taxon>Lophotrochozoa</taxon>
        <taxon>Mollusca</taxon>
        <taxon>Bivalvia</taxon>
        <taxon>Autobranchia</taxon>
        <taxon>Heteroconchia</taxon>
        <taxon>Euheterodonta</taxon>
        <taxon>Imparidentia</taxon>
        <taxon>Neoheterodontei</taxon>
        <taxon>Myida</taxon>
        <taxon>Dreissenoidea</taxon>
        <taxon>Dreissenidae</taxon>
        <taxon>Dreissena</taxon>
    </lineage>
</organism>